<protein>
    <recommendedName>
        <fullName evidence="4">S-formylglutathione hydrolase</fullName>
        <ecNumber evidence="3">3.1.2.12</ecNumber>
    </recommendedName>
    <alternativeName>
        <fullName evidence="7">Esterase D</fullName>
    </alternativeName>
</protein>
<dbReference type="EMBL" id="MU825889">
    <property type="protein sequence ID" value="KAJ7384277.1"/>
    <property type="molecule type" value="Genomic_DNA"/>
</dbReference>
<dbReference type="InterPro" id="IPR029058">
    <property type="entry name" value="AB_hydrolase_fold"/>
</dbReference>
<dbReference type="AlphaFoldDB" id="A0A9W9ZM88"/>
<evidence type="ECO:0000256" key="5">
    <source>
        <dbReference type="ARBA" id="ARBA00022487"/>
    </source>
</evidence>
<sequence>MMSLSVIIKPGACGIEGEDDSYDFGTGAGFYIDATEDKWKTNYRMYSYITKELPSLIQSNFPILPDKQSVFGHSMGGHGALICFLKNPGFYKSVSAFAPICNPMQGQWGQKAFTGYIGSNKEAWKEYDATELVKKYQGPPPDILIDQGLGDEFYPSQLLPETLLKLAGVKCPLPGCTSMELINRSDCFDSHIVDKDLVNMYGGVAYDHESMPKVVAVHTLTPVRQTDNHGRGQHLPRMDRMPRKCPHLLVRNNSLKVSHGVRTQQPQGPATSSYRVVKWLSPYYRTLKQHRIDSAMECNSSHDRTLQEKEPESTLQIRGLLLTGHKKGESSEADTEAFSVAEKFHFLVILMLNLLPFLRRARVEVEA</sequence>
<dbReference type="GO" id="GO:0052689">
    <property type="term" value="F:carboxylic ester hydrolase activity"/>
    <property type="evidence" value="ECO:0007669"/>
    <property type="project" value="UniProtKB-KW"/>
</dbReference>
<evidence type="ECO:0000313" key="8">
    <source>
        <dbReference type="EMBL" id="KAJ7384277.1"/>
    </source>
</evidence>
<dbReference type="OrthoDB" id="5990678at2759"/>
<dbReference type="Proteomes" id="UP001163046">
    <property type="component" value="Unassembled WGS sequence"/>
</dbReference>
<dbReference type="Gene3D" id="3.40.50.1820">
    <property type="entry name" value="alpha/beta hydrolase"/>
    <property type="match status" value="1"/>
</dbReference>
<keyword evidence="9" id="KW-1185">Reference proteome</keyword>
<dbReference type="GO" id="GO:0018738">
    <property type="term" value="F:S-formylglutathione hydrolase activity"/>
    <property type="evidence" value="ECO:0007669"/>
    <property type="project" value="UniProtKB-EC"/>
</dbReference>
<comment type="similarity">
    <text evidence="2">Belongs to the esterase D family.</text>
</comment>
<evidence type="ECO:0000256" key="7">
    <source>
        <dbReference type="ARBA" id="ARBA00032082"/>
    </source>
</evidence>
<organism evidence="8 9">
    <name type="scientific">Desmophyllum pertusum</name>
    <dbReference type="NCBI Taxonomy" id="174260"/>
    <lineage>
        <taxon>Eukaryota</taxon>
        <taxon>Metazoa</taxon>
        <taxon>Cnidaria</taxon>
        <taxon>Anthozoa</taxon>
        <taxon>Hexacorallia</taxon>
        <taxon>Scleractinia</taxon>
        <taxon>Caryophylliina</taxon>
        <taxon>Caryophylliidae</taxon>
        <taxon>Desmophyllum</taxon>
    </lineage>
</organism>
<evidence type="ECO:0000256" key="2">
    <source>
        <dbReference type="ARBA" id="ARBA00005622"/>
    </source>
</evidence>
<dbReference type="EC" id="3.1.2.12" evidence="3"/>
<name>A0A9W9ZM88_9CNID</name>
<accession>A0A9W9ZM88</accession>
<evidence type="ECO:0000256" key="4">
    <source>
        <dbReference type="ARBA" id="ARBA00016774"/>
    </source>
</evidence>
<dbReference type="PANTHER" id="PTHR10061">
    <property type="entry name" value="S-FORMYLGLUTATHIONE HYDROLASE"/>
    <property type="match status" value="1"/>
</dbReference>
<evidence type="ECO:0000256" key="1">
    <source>
        <dbReference type="ARBA" id="ARBA00002608"/>
    </source>
</evidence>
<dbReference type="InterPro" id="IPR014186">
    <property type="entry name" value="S-formylglutathione_hydrol"/>
</dbReference>
<gene>
    <name evidence="8" type="ORF">OS493_022911</name>
</gene>
<evidence type="ECO:0000256" key="6">
    <source>
        <dbReference type="ARBA" id="ARBA00022801"/>
    </source>
</evidence>
<dbReference type="PANTHER" id="PTHR10061:SF0">
    <property type="entry name" value="S-FORMYLGLUTATHIONE HYDROLASE"/>
    <property type="match status" value="1"/>
</dbReference>
<dbReference type="SUPFAM" id="SSF53474">
    <property type="entry name" value="alpha/beta-Hydrolases"/>
    <property type="match status" value="1"/>
</dbReference>
<keyword evidence="5" id="KW-0719">Serine esterase</keyword>
<dbReference type="GO" id="GO:0005829">
    <property type="term" value="C:cytosol"/>
    <property type="evidence" value="ECO:0007669"/>
    <property type="project" value="TreeGrafter"/>
</dbReference>
<comment type="function">
    <text evidence="1">Serine hydrolase involved in the detoxification of formaldehyde.</text>
</comment>
<proteinExistence type="inferred from homology"/>
<comment type="caution">
    <text evidence="8">The sequence shown here is derived from an EMBL/GenBank/DDBJ whole genome shotgun (WGS) entry which is preliminary data.</text>
</comment>
<dbReference type="Pfam" id="PF00756">
    <property type="entry name" value="Esterase"/>
    <property type="match status" value="1"/>
</dbReference>
<evidence type="ECO:0000256" key="3">
    <source>
        <dbReference type="ARBA" id="ARBA00012479"/>
    </source>
</evidence>
<reference evidence="8" key="1">
    <citation type="submission" date="2023-01" db="EMBL/GenBank/DDBJ databases">
        <title>Genome assembly of the deep-sea coral Lophelia pertusa.</title>
        <authorList>
            <person name="Herrera S."/>
            <person name="Cordes E."/>
        </authorList>
    </citation>
    <scope>NUCLEOTIDE SEQUENCE</scope>
    <source>
        <strain evidence="8">USNM1676648</strain>
        <tissue evidence="8">Polyp</tissue>
    </source>
</reference>
<keyword evidence="6" id="KW-0378">Hydrolase</keyword>
<dbReference type="GO" id="GO:0046294">
    <property type="term" value="P:formaldehyde catabolic process"/>
    <property type="evidence" value="ECO:0007669"/>
    <property type="project" value="InterPro"/>
</dbReference>
<evidence type="ECO:0000313" key="9">
    <source>
        <dbReference type="Proteomes" id="UP001163046"/>
    </source>
</evidence>
<dbReference type="InterPro" id="IPR000801">
    <property type="entry name" value="Esterase-like"/>
</dbReference>